<comment type="caution">
    <text evidence="1">The sequence shown here is derived from an EMBL/GenBank/DDBJ whole genome shotgun (WGS) entry which is preliminary data.</text>
</comment>
<evidence type="ECO:0000313" key="2">
    <source>
        <dbReference type="Proteomes" id="UP000248659"/>
    </source>
</evidence>
<keyword evidence="2" id="KW-1185">Reference proteome</keyword>
<name>A0ABX9DBC3_9RHOB</name>
<dbReference type="Proteomes" id="UP000248659">
    <property type="component" value="Unassembled WGS sequence"/>
</dbReference>
<reference evidence="1 2" key="1">
    <citation type="submission" date="2017-01" db="EMBL/GenBank/DDBJ databases">
        <title>Genome sequence of Rhodovulum viride JA756.</title>
        <authorList>
            <person name="Lakshmi K.V."/>
            <person name="Tushar L.D."/>
            <person name="Sasikala C."/>
            <person name="Venkataramana C."/>
        </authorList>
    </citation>
    <scope>NUCLEOTIDE SEQUENCE [LARGE SCALE GENOMIC DNA]</scope>
    <source>
        <strain evidence="1 2">JA756</strain>
    </source>
</reference>
<dbReference type="EMBL" id="MUAV01000064">
    <property type="protein sequence ID" value="RAP39403.1"/>
    <property type="molecule type" value="Genomic_DNA"/>
</dbReference>
<evidence type="ECO:0000313" key="1">
    <source>
        <dbReference type="EMBL" id="RAP39403.1"/>
    </source>
</evidence>
<gene>
    <name evidence="1" type="ORF">BYZ73_20730</name>
</gene>
<organism evidence="1 2">
    <name type="scientific">Rhodovulum viride</name>
    <dbReference type="NCBI Taxonomy" id="1231134"/>
    <lineage>
        <taxon>Bacteria</taxon>
        <taxon>Pseudomonadati</taxon>
        <taxon>Pseudomonadota</taxon>
        <taxon>Alphaproteobacteria</taxon>
        <taxon>Rhodobacterales</taxon>
        <taxon>Paracoccaceae</taxon>
        <taxon>Rhodovulum</taxon>
    </lineage>
</organism>
<protein>
    <submittedName>
        <fullName evidence="1">Uncharacterized protein</fullName>
    </submittedName>
</protein>
<accession>A0ABX9DBC3</accession>
<sequence length="182" mass="20244">MVSDLRSALDHALYDAVMMTGGKAGSGIQFPTAKSRVGLDAEIKRKCRMAHPALTDFCRSLEPYEDGRGYRLWAVSRLAAYAKHRRILPLVPRISKIVVRTDYEVRITLPQQRPDENNEVEIFRCKAYIDDKVGTAHGISVDPSAFRFGDQRSASVQDLIQEVEGAVAGIQTVAQGISRLKK</sequence>
<proteinExistence type="predicted"/>